<dbReference type="Proteomes" id="UP000825483">
    <property type="component" value="Unassembled WGS sequence"/>
</dbReference>
<protein>
    <submittedName>
        <fullName evidence="1">Uncharacterized protein</fullName>
    </submittedName>
</protein>
<name>A0A9R1CCE4_9BACT</name>
<evidence type="ECO:0000313" key="2">
    <source>
        <dbReference type="Proteomes" id="UP000825483"/>
    </source>
</evidence>
<organism evidence="1 2">
    <name type="scientific">Prevotella lacticifex</name>
    <dbReference type="NCBI Taxonomy" id="2854755"/>
    <lineage>
        <taxon>Bacteria</taxon>
        <taxon>Pseudomonadati</taxon>
        <taxon>Bacteroidota</taxon>
        <taxon>Bacteroidia</taxon>
        <taxon>Bacteroidales</taxon>
        <taxon>Prevotellaceae</taxon>
        <taxon>Prevotella</taxon>
    </lineage>
</organism>
<sequence>MPWCRYYAGADEYNSYLLDLPELKALRHNDYSKEELVKMLKDKMTKEELLGLLLG</sequence>
<reference evidence="1" key="1">
    <citation type="journal article" date="2022" name="Int. J. Syst. Evol. Microbiol.">
        <title>Prevotella lacticifex sp. nov., isolated from the rumen of cows.</title>
        <authorList>
            <person name="Shinkai T."/>
            <person name="Ikeyama N."/>
            <person name="Kumagai M."/>
            <person name="Ohmori H."/>
            <person name="Sakamoto M."/>
            <person name="Ohkuma M."/>
            <person name="Mitsumori M."/>
        </authorList>
    </citation>
    <scope>NUCLEOTIDE SEQUENCE</scope>
    <source>
        <strain evidence="1">R5076</strain>
    </source>
</reference>
<dbReference type="EMBL" id="BPUB01000002">
    <property type="protein sequence ID" value="GJG60010.1"/>
    <property type="molecule type" value="Genomic_DNA"/>
</dbReference>
<dbReference type="GeneID" id="72465947"/>
<gene>
    <name evidence="1" type="ORF">PRLR5076_28610</name>
</gene>
<evidence type="ECO:0000313" key="1">
    <source>
        <dbReference type="EMBL" id="GJG60010.1"/>
    </source>
</evidence>
<dbReference type="AlphaFoldDB" id="A0A9R1CCE4"/>
<keyword evidence="2" id="KW-1185">Reference proteome</keyword>
<dbReference type="RefSeq" id="WP_223928453.1">
    <property type="nucleotide sequence ID" value="NZ_BPTU01000002.1"/>
</dbReference>
<accession>A0A9R1CCE4</accession>
<comment type="caution">
    <text evidence="1">The sequence shown here is derived from an EMBL/GenBank/DDBJ whole genome shotgun (WGS) entry which is preliminary data.</text>
</comment>
<proteinExistence type="predicted"/>